<gene>
    <name evidence="2" type="ORF">BPS1E_1555</name>
</gene>
<name>A0A267WKB5_BIFPS</name>
<evidence type="ECO:0000256" key="1">
    <source>
        <dbReference type="SAM" id="Phobius"/>
    </source>
</evidence>
<evidence type="ECO:0000313" key="2">
    <source>
        <dbReference type="EMBL" id="PAC73081.1"/>
    </source>
</evidence>
<feature type="transmembrane region" description="Helical" evidence="1">
    <location>
        <begin position="221"/>
        <end position="239"/>
    </location>
</feature>
<dbReference type="AlphaFoldDB" id="A0A267WKB5"/>
<protein>
    <submittedName>
        <fullName evidence="2">ABC superfamily ATP binding cassette transporter permease protein</fullName>
    </submittedName>
</protein>
<dbReference type="RefSeq" id="WP_095279828.1">
    <property type="nucleotide sequence ID" value="NZ_JAIZGT010000004.1"/>
</dbReference>
<feature type="transmembrane region" description="Helical" evidence="1">
    <location>
        <begin position="296"/>
        <end position="315"/>
    </location>
</feature>
<keyword evidence="1" id="KW-0472">Membrane</keyword>
<feature type="transmembrane region" description="Helical" evidence="1">
    <location>
        <begin position="327"/>
        <end position="356"/>
    </location>
</feature>
<feature type="transmembrane region" description="Helical" evidence="1">
    <location>
        <begin position="391"/>
        <end position="411"/>
    </location>
</feature>
<keyword evidence="1" id="KW-0812">Transmembrane</keyword>
<dbReference type="Proteomes" id="UP000216789">
    <property type="component" value="Unassembled WGS sequence"/>
</dbReference>
<proteinExistence type="predicted"/>
<dbReference type="EMBL" id="MNLB01000009">
    <property type="protein sequence ID" value="PAC73081.1"/>
    <property type="molecule type" value="Genomic_DNA"/>
</dbReference>
<evidence type="ECO:0000313" key="3">
    <source>
        <dbReference type="Proteomes" id="UP000216789"/>
    </source>
</evidence>
<feature type="transmembrane region" description="Helical" evidence="1">
    <location>
        <begin position="106"/>
        <end position="123"/>
    </location>
</feature>
<feature type="transmembrane region" description="Helical" evidence="1">
    <location>
        <begin position="178"/>
        <end position="201"/>
    </location>
</feature>
<comment type="caution">
    <text evidence="2">The sequence shown here is derived from an EMBL/GenBank/DDBJ whole genome shotgun (WGS) entry which is preliminary data.</text>
</comment>
<keyword evidence="1" id="KW-1133">Transmembrane helix</keyword>
<accession>A0A267WKB5</accession>
<sequence>MSNTAETPTIIQPDVSANRATNLRKRLFTWFAEQRLHCIVFIAYVTVTVTVSCFHEPWFDEAQAWLIARDCSWKELLTVRTHYEGHPPLWWMLLAIPAKLGMPYEIGLKSLNLMCAALMIWLLEFKTKLPELLKVILPFSYFLCYQYGVTSRPYALMIAAMLLIAINWNNRNTKPWPVILSMMLLCATSSYGLAIAGMLALNWTIQFLCGERSLIKNKQRFAGLVLLLVFAIILLLNVLPAPGTYHGDFDIHGTATTSPAWVSVFNTWLVMPSETLFTSTLSDGNMQFIALTPSELFMPCVMSCLMWCFLIRICLRRKTASLLLTTYLGISVAFTAHLSMHHAGIILGFFIAILAIDCDIEKINSNDWPQWIRNLNNRVMTLLGPKKTERYLRFFKILGLIFMLVSVYWTASASICDIRYDYSSSRAVASFIKTNHLEQYRWMAGWTRVSKNDTASNPEINKIIDKGGYCGGTDCIDYTSWYGSALIDSAPYFDHTLLANAYRGRSYSSWEWCVDPYAGKKDIGTWKSWGEPEFYDTLYQPFFFSDLGYDRNHYTKIKIAETKTPWKSTWSEDACEIYVRNDIYENVLHSPDPGIDWPDGATRR</sequence>
<reference evidence="2 3" key="1">
    <citation type="journal article" date="2017" name="ISME J.">
        <title>Unveiling bifidobacterial biogeography across the mammalian branch of the tree of life.</title>
        <authorList>
            <person name="Milani C."/>
            <person name="Mangifesta M."/>
            <person name="Mancabelli L."/>
            <person name="Lugli G.A."/>
            <person name="James K."/>
            <person name="Duranti S."/>
            <person name="Turroni F."/>
            <person name="Ferrario C."/>
            <person name="Ossiprandi M.C."/>
            <person name="van Sinderen D."/>
            <person name="Ventura M."/>
        </authorList>
    </citation>
    <scope>NUCLEOTIDE SEQUENCE [LARGE SCALE GENOMIC DNA]</scope>
    <source>
        <strain evidence="2 3">1E</strain>
    </source>
</reference>
<organism evidence="2 3">
    <name type="scientific">Bifidobacterium pseudocatenulatum</name>
    <dbReference type="NCBI Taxonomy" id="28026"/>
    <lineage>
        <taxon>Bacteria</taxon>
        <taxon>Bacillati</taxon>
        <taxon>Actinomycetota</taxon>
        <taxon>Actinomycetes</taxon>
        <taxon>Bifidobacteriales</taxon>
        <taxon>Bifidobacteriaceae</taxon>
        <taxon>Bifidobacterium</taxon>
    </lineage>
</organism>
<feature type="transmembrane region" description="Helical" evidence="1">
    <location>
        <begin position="144"/>
        <end position="166"/>
    </location>
</feature>